<dbReference type="RefSeq" id="WP_018080607.1">
    <property type="nucleotide sequence ID" value="NZ_AQWM01000002.1"/>
</dbReference>
<name>V4P917_9CAUL</name>
<proteinExistence type="predicted"/>
<dbReference type="Gene3D" id="3.40.50.2000">
    <property type="entry name" value="Glycogen Phosphorylase B"/>
    <property type="match status" value="1"/>
</dbReference>
<dbReference type="PANTHER" id="PTHR46656">
    <property type="entry name" value="PUTATIVE-RELATED"/>
    <property type="match status" value="1"/>
</dbReference>
<protein>
    <submittedName>
        <fullName evidence="1">Uncharacterized protein</fullName>
    </submittedName>
</protein>
<accession>V4P917</accession>
<dbReference type="Proteomes" id="UP000017837">
    <property type="component" value="Unassembled WGS sequence"/>
</dbReference>
<organism evidence="1 2">
    <name type="scientific">Asticcacaulis benevestitus DSM 16100 = ATCC BAA-896</name>
    <dbReference type="NCBI Taxonomy" id="1121022"/>
    <lineage>
        <taxon>Bacteria</taxon>
        <taxon>Pseudomonadati</taxon>
        <taxon>Pseudomonadota</taxon>
        <taxon>Alphaproteobacteria</taxon>
        <taxon>Caulobacterales</taxon>
        <taxon>Caulobacteraceae</taxon>
        <taxon>Asticcacaulis</taxon>
    </lineage>
</organism>
<dbReference type="STRING" id="1121022.GCA_000376105_00939"/>
<dbReference type="PATRIC" id="fig|1121022.4.peg.2555"/>
<dbReference type="eggNOG" id="COG0438">
    <property type="taxonomic scope" value="Bacteria"/>
</dbReference>
<reference evidence="1 2" key="1">
    <citation type="journal article" date="2014" name="Nature">
        <title>Sequential evolution of bacterial morphology by co-option of a developmental regulator.</title>
        <authorList>
            <person name="Jiang C."/>
            <person name="Brown P.J."/>
            <person name="Ducret A."/>
            <person name="Brun Y.V."/>
        </authorList>
    </citation>
    <scope>NUCLEOTIDE SEQUENCE [LARGE SCALE GENOMIC DNA]</scope>
    <source>
        <strain evidence="1 2">DSM 16100</strain>
    </source>
</reference>
<dbReference type="AlphaFoldDB" id="V4P917"/>
<dbReference type="EMBL" id="AWGB01000024">
    <property type="protein sequence ID" value="ESQ90422.1"/>
    <property type="molecule type" value="Genomic_DNA"/>
</dbReference>
<dbReference type="Pfam" id="PF13692">
    <property type="entry name" value="Glyco_trans_1_4"/>
    <property type="match status" value="1"/>
</dbReference>
<keyword evidence="2" id="KW-1185">Reference proteome</keyword>
<evidence type="ECO:0000313" key="2">
    <source>
        <dbReference type="Proteomes" id="UP000017837"/>
    </source>
</evidence>
<sequence length="415" mass="45778">MLGLRHIPLKYRLPLIHGWLNGLSRLKSSCWTKAADSAPKSGDFVVSAFFNETIGIAQGGRLSAQGFKAGGYDIIEDDLRDCFDQFVFGGAPLPGKGGVWYIHANAPEVLVALMAHDYVTWADRYRIAYWAWETPKAPASWIFAAEYLHEVWVPSRFVQEAMIATFTEANRADLIPRLRIMPHPVPTPPPMRHEMARQRFGLQDGVCEVLSLFDTKSSAVRKNPWGVLEAWQQAFPEPSATARLTLKVSDPVSDRSSADKLLALVSTRNDIRLTNERLNERDMEAFIGAFDVLISLHRSEGFGLTLAEAMAAGVAVIATGWSGNCDFMTAENSRLVPSTLVPVYDPEGGYTLVKGDPAQVWAEPDAPAAASDLRDLAADPDLRRKLSAAAVQSVRALHIPWRREALAALPFNAWL</sequence>
<dbReference type="OrthoDB" id="118340at2"/>
<dbReference type="SUPFAM" id="SSF53756">
    <property type="entry name" value="UDP-Glycosyltransferase/glycogen phosphorylase"/>
    <property type="match status" value="1"/>
</dbReference>
<gene>
    <name evidence="1" type="ORF">ABENE_12595</name>
</gene>
<dbReference type="PANTHER" id="PTHR46656:SF3">
    <property type="entry name" value="PUTATIVE-RELATED"/>
    <property type="match status" value="1"/>
</dbReference>
<comment type="caution">
    <text evidence="1">The sequence shown here is derived from an EMBL/GenBank/DDBJ whole genome shotgun (WGS) entry which is preliminary data.</text>
</comment>
<evidence type="ECO:0000313" key="1">
    <source>
        <dbReference type="EMBL" id="ESQ90422.1"/>
    </source>
</evidence>